<organism evidence="2 3">
    <name type="scientific">Blepharisma stoltei</name>
    <dbReference type="NCBI Taxonomy" id="1481888"/>
    <lineage>
        <taxon>Eukaryota</taxon>
        <taxon>Sar</taxon>
        <taxon>Alveolata</taxon>
        <taxon>Ciliophora</taxon>
        <taxon>Postciliodesmatophora</taxon>
        <taxon>Heterotrichea</taxon>
        <taxon>Heterotrichida</taxon>
        <taxon>Blepharismidae</taxon>
        <taxon>Blepharisma</taxon>
    </lineage>
</organism>
<evidence type="ECO:0000313" key="3">
    <source>
        <dbReference type="Proteomes" id="UP001162131"/>
    </source>
</evidence>
<dbReference type="AlphaFoldDB" id="A0AAU9KAM0"/>
<reference evidence="2" key="1">
    <citation type="submission" date="2021-09" db="EMBL/GenBank/DDBJ databases">
        <authorList>
            <consortium name="AG Swart"/>
            <person name="Singh M."/>
            <person name="Singh A."/>
            <person name="Seah K."/>
            <person name="Emmerich C."/>
        </authorList>
    </citation>
    <scope>NUCLEOTIDE SEQUENCE</scope>
    <source>
        <strain evidence="2">ATCC30299</strain>
    </source>
</reference>
<comment type="caution">
    <text evidence="2">The sequence shown here is derived from an EMBL/GenBank/DDBJ whole genome shotgun (WGS) entry which is preliminary data.</text>
</comment>
<feature type="region of interest" description="Disordered" evidence="1">
    <location>
        <begin position="100"/>
        <end position="122"/>
    </location>
</feature>
<protein>
    <submittedName>
        <fullName evidence="2">Uncharacterized protein</fullName>
    </submittedName>
</protein>
<sequence>MKTRQNSLHPTYISTRKFEIKASQTEIVGDLQQMIGSIPDISLPKKNKSQPFSPADFPKRQKLKRATKAPSPPPAVPEDAIGILGFASFLVEAEAQSQIPAPVKQPKKTQKPATKQVKKQAVSEKPQVKAQVSYIPRNFGMYMNYVPRIIFPQAFKQVSLASGNLPRAANHLKIAFYINKLAKVEKSRPVPAEC</sequence>
<accession>A0AAU9KAM0</accession>
<gene>
    <name evidence="2" type="ORF">BSTOLATCC_MIC60887</name>
</gene>
<dbReference type="EMBL" id="CAJZBQ010000058">
    <property type="protein sequence ID" value="CAG9334268.1"/>
    <property type="molecule type" value="Genomic_DNA"/>
</dbReference>
<evidence type="ECO:0000256" key="1">
    <source>
        <dbReference type="SAM" id="MobiDB-lite"/>
    </source>
</evidence>
<evidence type="ECO:0000313" key="2">
    <source>
        <dbReference type="EMBL" id="CAG9334268.1"/>
    </source>
</evidence>
<keyword evidence="3" id="KW-1185">Reference proteome</keyword>
<proteinExistence type="predicted"/>
<name>A0AAU9KAM0_9CILI</name>
<dbReference type="Proteomes" id="UP001162131">
    <property type="component" value="Unassembled WGS sequence"/>
</dbReference>
<feature type="region of interest" description="Disordered" evidence="1">
    <location>
        <begin position="40"/>
        <end position="74"/>
    </location>
</feature>